<accession>S0EZU1</accession>
<dbReference type="UniPathway" id="UPA00028">
    <property type="reaction ID" value="UER00005"/>
</dbReference>
<dbReference type="PATRIC" id="fig|1303518.3.peg.2352"/>
<dbReference type="Gene3D" id="3.40.50.620">
    <property type="entry name" value="HUPs"/>
    <property type="match status" value="1"/>
</dbReference>
<evidence type="ECO:0000256" key="5">
    <source>
        <dbReference type="ARBA" id="ARBA00022741"/>
    </source>
</evidence>
<dbReference type="SUPFAM" id="SSF52374">
    <property type="entry name" value="Nucleotidylyl transferase"/>
    <property type="match status" value="1"/>
</dbReference>
<dbReference type="InterPro" id="IPR042176">
    <property type="entry name" value="Pantoate_ligase_C"/>
</dbReference>
<comment type="catalytic activity">
    <reaction evidence="7 8">
        <text>(R)-pantoate + beta-alanine + ATP = (R)-pantothenate + AMP + diphosphate + H(+)</text>
        <dbReference type="Rhea" id="RHEA:10912"/>
        <dbReference type="ChEBI" id="CHEBI:15378"/>
        <dbReference type="ChEBI" id="CHEBI:15980"/>
        <dbReference type="ChEBI" id="CHEBI:29032"/>
        <dbReference type="ChEBI" id="CHEBI:30616"/>
        <dbReference type="ChEBI" id="CHEBI:33019"/>
        <dbReference type="ChEBI" id="CHEBI:57966"/>
        <dbReference type="ChEBI" id="CHEBI:456215"/>
        <dbReference type="EC" id="6.3.2.1"/>
    </reaction>
</comment>
<feature type="binding site" evidence="8">
    <location>
        <begin position="30"/>
        <end position="37"/>
    </location>
    <ligand>
        <name>ATP</name>
        <dbReference type="ChEBI" id="CHEBI:30616"/>
    </ligand>
</feature>
<dbReference type="AlphaFoldDB" id="S0EZU1"/>
<keyword evidence="6 8" id="KW-0067">ATP-binding</keyword>
<comment type="miscellaneous">
    <text evidence="8">The reaction proceeds by a bi uni uni bi ping pong mechanism.</text>
</comment>
<name>S0EZU1_CHTCT</name>
<evidence type="ECO:0000256" key="2">
    <source>
        <dbReference type="ARBA" id="ARBA00009256"/>
    </source>
</evidence>
<evidence type="ECO:0000313" key="9">
    <source>
        <dbReference type="EMBL" id="CCW36070.1"/>
    </source>
</evidence>
<proteinExistence type="inferred from homology"/>
<keyword evidence="3 8" id="KW-0436">Ligase</keyword>
<organism evidence="9 10">
    <name type="scientific">Chthonomonas calidirosea (strain DSM 23976 / ICMP 18418 / T49)</name>
    <dbReference type="NCBI Taxonomy" id="1303518"/>
    <lineage>
        <taxon>Bacteria</taxon>
        <taxon>Bacillati</taxon>
        <taxon>Armatimonadota</taxon>
        <taxon>Chthonomonadia</taxon>
        <taxon>Chthonomonadales</taxon>
        <taxon>Chthonomonadaceae</taxon>
        <taxon>Chthonomonas</taxon>
    </lineage>
</organism>
<dbReference type="STRING" id="454171.CP488_01832"/>
<dbReference type="InParanoid" id="S0EZU1"/>
<dbReference type="GO" id="GO:0005524">
    <property type="term" value="F:ATP binding"/>
    <property type="evidence" value="ECO:0007669"/>
    <property type="project" value="UniProtKB-KW"/>
</dbReference>
<gene>
    <name evidence="8" type="primary">panC</name>
    <name evidence="9" type="ORF">CCALI_02263</name>
</gene>
<protein>
    <recommendedName>
        <fullName evidence="8">Pantothenate synthetase</fullName>
        <shortName evidence="8">PS</shortName>
        <ecNumber evidence="8">6.3.2.1</ecNumber>
    </recommendedName>
    <alternativeName>
        <fullName evidence="8">Pantoate--beta-alanine ligase</fullName>
    </alternativeName>
    <alternativeName>
        <fullName evidence="8">Pantoate-activating enzyme</fullName>
    </alternativeName>
</protein>
<comment type="similarity">
    <text evidence="2 8">Belongs to the pantothenate synthetase family.</text>
</comment>
<dbReference type="PANTHER" id="PTHR21299">
    <property type="entry name" value="CYTIDYLATE KINASE/PANTOATE-BETA-ALANINE LIGASE"/>
    <property type="match status" value="1"/>
</dbReference>
<dbReference type="Pfam" id="PF02569">
    <property type="entry name" value="Pantoate_ligase"/>
    <property type="match status" value="1"/>
</dbReference>
<evidence type="ECO:0000256" key="7">
    <source>
        <dbReference type="ARBA" id="ARBA00048258"/>
    </source>
</evidence>
<comment type="function">
    <text evidence="8">Catalyzes the condensation of pantoate with beta-alanine in an ATP-dependent reaction via a pantoyl-adenylate intermediate.</text>
</comment>
<evidence type="ECO:0000256" key="1">
    <source>
        <dbReference type="ARBA" id="ARBA00004990"/>
    </source>
</evidence>
<evidence type="ECO:0000256" key="6">
    <source>
        <dbReference type="ARBA" id="ARBA00022840"/>
    </source>
</evidence>
<dbReference type="HAMAP" id="MF_00158">
    <property type="entry name" value="PanC"/>
    <property type="match status" value="1"/>
</dbReference>
<sequence length="299" mass="33275">MRLFHQIAELRTYLHSLRQEEKSVGFVPTMGALHEGHLSLFRRAKADCDIAVASIFVNPTQFGPNEDFQSYPRTLQQDLQLATTVGLDAVFAPDVEEMYPAGFQTKVEVEHLSRPLEGIHRPGHFAGVATVVTKLLNIVQPDRAYFGQKDYQQAVIIERMVRDLNIPTEVVVLPTVREPDGLALSSRNAYLSPEERQKATVLFRALLLAQQALCGGERNAEKIRKEMEAFLGLEPSAWVDYVAIVNPETLESVKTIGEQDTVLVALAVRIGTTRLIDNMLLTAQGASLTPMQLRRGEKG</sequence>
<dbReference type="NCBIfam" id="TIGR00018">
    <property type="entry name" value="panC"/>
    <property type="match status" value="1"/>
</dbReference>
<dbReference type="HOGENOM" id="CLU_047148_0_0_0"/>
<feature type="binding site" evidence="8">
    <location>
        <position position="176"/>
    </location>
    <ligand>
        <name>ATP</name>
        <dbReference type="ChEBI" id="CHEBI:30616"/>
    </ligand>
</feature>
<dbReference type="CDD" id="cd00560">
    <property type="entry name" value="PanC"/>
    <property type="match status" value="1"/>
</dbReference>
<dbReference type="FunFam" id="3.30.1300.10:FF:000001">
    <property type="entry name" value="Pantothenate synthetase"/>
    <property type="match status" value="1"/>
</dbReference>
<dbReference type="FunFam" id="3.40.50.620:FF:000013">
    <property type="entry name" value="Pantothenate synthetase"/>
    <property type="match status" value="1"/>
</dbReference>
<dbReference type="GO" id="GO:0005829">
    <property type="term" value="C:cytosol"/>
    <property type="evidence" value="ECO:0007669"/>
    <property type="project" value="TreeGrafter"/>
</dbReference>
<keyword evidence="8" id="KW-0963">Cytoplasm</keyword>
<dbReference type="GO" id="GO:0004592">
    <property type="term" value="F:pantoate-beta-alanine ligase activity"/>
    <property type="evidence" value="ECO:0007669"/>
    <property type="project" value="UniProtKB-UniRule"/>
</dbReference>
<dbReference type="eggNOG" id="COG0414">
    <property type="taxonomic scope" value="Bacteria"/>
</dbReference>
<dbReference type="Proteomes" id="UP000014227">
    <property type="component" value="Chromosome I"/>
</dbReference>
<dbReference type="InterPro" id="IPR003721">
    <property type="entry name" value="Pantoate_ligase"/>
</dbReference>
<dbReference type="KEGG" id="ccz:CCALI_02263"/>
<evidence type="ECO:0000256" key="4">
    <source>
        <dbReference type="ARBA" id="ARBA00022655"/>
    </source>
</evidence>
<keyword evidence="4 8" id="KW-0566">Pantothenate biosynthesis</keyword>
<feature type="active site" description="Proton donor" evidence="8">
    <location>
        <position position="37"/>
    </location>
</feature>
<dbReference type="EC" id="6.3.2.1" evidence="8"/>
<evidence type="ECO:0000256" key="3">
    <source>
        <dbReference type="ARBA" id="ARBA00022598"/>
    </source>
</evidence>
<dbReference type="FunCoup" id="S0EZU1">
    <property type="interactions" value="446"/>
</dbReference>
<dbReference type="EMBL" id="HF951689">
    <property type="protein sequence ID" value="CCW36070.1"/>
    <property type="molecule type" value="Genomic_DNA"/>
</dbReference>
<dbReference type="Gene3D" id="3.30.1300.10">
    <property type="entry name" value="Pantoate-beta-alanine ligase, C-terminal domain"/>
    <property type="match status" value="1"/>
</dbReference>
<comment type="subcellular location">
    <subcellularLocation>
        <location evidence="8">Cytoplasm</location>
    </subcellularLocation>
</comment>
<comment type="pathway">
    <text evidence="1 8">Cofactor biosynthesis; (R)-pantothenate biosynthesis; (R)-pantothenate from (R)-pantoate and beta-alanine: step 1/1.</text>
</comment>
<feature type="binding site" evidence="8">
    <location>
        <position position="153"/>
    </location>
    <ligand>
        <name>(R)-pantoate</name>
        <dbReference type="ChEBI" id="CHEBI:15980"/>
    </ligand>
</feature>
<comment type="subunit">
    <text evidence="8">Homodimer.</text>
</comment>
<keyword evidence="10" id="KW-1185">Reference proteome</keyword>
<feature type="binding site" evidence="8">
    <location>
        <position position="61"/>
    </location>
    <ligand>
        <name>beta-alanine</name>
        <dbReference type="ChEBI" id="CHEBI:57966"/>
    </ligand>
</feature>
<dbReference type="GO" id="GO:0015940">
    <property type="term" value="P:pantothenate biosynthetic process"/>
    <property type="evidence" value="ECO:0007669"/>
    <property type="project" value="UniProtKB-UniRule"/>
</dbReference>
<dbReference type="PANTHER" id="PTHR21299:SF1">
    <property type="entry name" value="PANTOATE--BETA-ALANINE LIGASE"/>
    <property type="match status" value="1"/>
</dbReference>
<keyword evidence="5 8" id="KW-0547">Nucleotide-binding</keyword>
<feature type="binding site" evidence="8">
    <location>
        <position position="61"/>
    </location>
    <ligand>
        <name>(R)-pantoate</name>
        <dbReference type="ChEBI" id="CHEBI:15980"/>
    </ligand>
</feature>
<feature type="binding site" evidence="8">
    <location>
        <begin position="184"/>
        <end position="187"/>
    </location>
    <ligand>
        <name>ATP</name>
        <dbReference type="ChEBI" id="CHEBI:30616"/>
    </ligand>
</feature>
<dbReference type="InterPro" id="IPR014729">
    <property type="entry name" value="Rossmann-like_a/b/a_fold"/>
</dbReference>
<dbReference type="RefSeq" id="WP_016483590.1">
    <property type="nucleotide sequence ID" value="NC_021487.1"/>
</dbReference>
<reference evidence="10" key="1">
    <citation type="submission" date="2013-03" db="EMBL/GenBank/DDBJ databases">
        <title>Genome sequence of Chthonomonas calidirosea, the first sequenced genome from the Armatimonadetes phylum (formally candidate division OP10).</title>
        <authorList>
            <person name="Lee K.C.Y."/>
            <person name="Morgan X.C."/>
            <person name="Dunfield P.F."/>
            <person name="Tamas I."/>
            <person name="Houghton K.M."/>
            <person name="Vyssotski M."/>
            <person name="Ryan J.L.J."/>
            <person name="Lagutin K."/>
            <person name="McDonald I.R."/>
            <person name="Stott M.B."/>
        </authorList>
    </citation>
    <scope>NUCLEOTIDE SEQUENCE [LARGE SCALE GENOMIC DNA]</scope>
    <source>
        <strain evidence="10">DSM 23976 / ICMP 18418 / T49</strain>
    </source>
</reference>
<dbReference type="OrthoDB" id="9773087at2"/>
<evidence type="ECO:0000256" key="8">
    <source>
        <dbReference type="HAMAP-Rule" id="MF_00158"/>
    </source>
</evidence>
<evidence type="ECO:0000313" key="10">
    <source>
        <dbReference type="Proteomes" id="UP000014227"/>
    </source>
</evidence>
<feature type="binding site" evidence="8">
    <location>
        <begin position="147"/>
        <end position="150"/>
    </location>
    <ligand>
        <name>ATP</name>
        <dbReference type="ChEBI" id="CHEBI:30616"/>
    </ligand>
</feature>